<proteinExistence type="predicted"/>
<evidence type="ECO:0000313" key="2">
    <source>
        <dbReference type="EMBL" id="GES93380.1"/>
    </source>
</evidence>
<evidence type="ECO:0000313" key="1">
    <source>
        <dbReference type="EMBL" id="GBB89942.1"/>
    </source>
</evidence>
<dbReference type="Proteomes" id="UP000615446">
    <property type="component" value="Unassembled WGS sequence"/>
</dbReference>
<dbReference type="EMBL" id="BLAL01000228">
    <property type="protein sequence ID" value="GES93380.1"/>
    <property type="molecule type" value="Genomic_DNA"/>
</dbReference>
<reference evidence="2" key="2">
    <citation type="submission" date="2019-10" db="EMBL/GenBank/DDBJ databases">
        <title>Conservation and host-specific expression of non-tandemly repeated heterogenous ribosome RNA gene in arbuscular mycorrhizal fungi.</title>
        <authorList>
            <person name="Maeda T."/>
            <person name="Kobayashi Y."/>
            <person name="Nakagawa T."/>
            <person name="Ezawa T."/>
            <person name="Yamaguchi K."/>
            <person name="Bino T."/>
            <person name="Nishimoto Y."/>
            <person name="Shigenobu S."/>
            <person name="Kawaguchi M."/>
        </authorList>
    </citation>
    <scope>NUCLEOTIDE SEQUENCE</scope>
    <source>
        <strain evidence="2">HR1</strain>
    </source>
</reference>
<evidence type="ECO:0000313" key="3">
    <source>
        <dbReference type="Proteomes" id="UP000247702"/>
    </source>
</evidence>
<dbReference type="AlphaFoldDB" id="A0A2Z6QMJ1"/>
<gene>
    <name evidence="2" type="ORF">RCL2_002013300</name>
    <name evidence="1" type="ORF">RclHR1_01680013</name>
</gene>
<comment type="caution">
    <text evidence="1">The sequence shown here is derived from an EMBL/GenBank/DDBJ whole genome shotgun (WGS) entry which is preliminary data.</text>
</comment>
<protein>
    <submittedName>
        <fullName evidence="1">Uncharacterized protein</fullName>
    </submittedName>
</protein>
<sequence length="96" mass="11177">MLKINAAGPQVDFWTSFRYHKINEQGYAVIHATRLHECYQKLCETAIFKSKINPSGEIFSSRSLRCSKFHAMNSSFSTSLLKEGFKCNFWLFYLIL</sequence>
<reference evidence="1 3" key="1">
    <citation type="submission" date="2017-11" db="EMBL/GenBank/DDBJ databases">
        <title>The genome of Rhizophagus clarus HR1 reveals common genetic basis of auxotrophy among arbuscular mycorrhizal fungi.</title>
        <authorList>
            <person name="Kobayashi Y."/>
        </authorList>
    </citation>
    <scope>NUCLEOTIDE SEQUENCE [LARGE SCALE GENOMIC DNA]</scope>
    <source>
        <strain evidence="1 3">HR1</strain>
    </source>
</reference>
<accession>A0A2Z6QMJ1</accession>
<keyword evidence="3" id="KW-1185">Reference proteome</keyword>
<dbReference type="Proteomes" id="UP000247702">
    <property type="component" value="Unassembled WGS sequence"/>
</dbReference>
<organism evidence="1 3">
    <name type="scientific">Rhizophagus clarus</name>
    <dbReference type="NCBI Taxonomy" id="94130"/>
    <lineage>
        <taxon>Eukaryota</taxon>
        <taxon>Fungi</taxon>
        <taxon>Fungi incertae sedis</taxon>
        <taxon>Mucoromycota</taxon>
        <taxon>Glomeromycotina</taxon>
        <taxon>Glomeromycetes</taxon>
        <taxon>Glomerales</taxon>
        <taxon>Glomeraceae</taxon>
        <taxon>Rhizophagus</taxon>
    </lineage>
</organism>
<dbReference type="EMBL" id="BEXD01000757">
    <property type="protein sequence ID" value="GBB89942.1"/>
    <property type="molecule type" value="Genomic_DNA"/>
</dbReference>
<name>A0A2Z6QMJ1_9GLOM</name>